<dbReference type="OrthoDB" id="2150628at2759"/>
<evidence type="ECO:0000313" key="4">
    <source>
        <dbReference type="Proteomes" id="UP000664859"/>
    </source>
</evidence>
<keyword evidence="4" id="KW-1185">Reference proteome</keyword>
<dbReference type="InterPro" id="IPR011579">
    <property type="entry name" value="ATPase_dom"/>
</dbReference>
<dbReference type="Proteomes" id="UP000664859">
    <property type="component" value="Unassembled WGS sequence"/>
</dbReference>
<dbReference type="GO" id="GO:0005524">
    <property type="term" value="F:ATP binding"/>
    <property type="evidence" value="ECO:0007669"/>
    <property type="project" value="InterPro"/>
</dbReference>
<reference evidence="3" key="1">
    <citation type="submission" date="2021-02" db="EMBL/GenBank/DDBJ databases">
        <title>First Annotated Genome of the Yellow-green Alga Tribonema minus.</title>
        <authorList>
            <person name="Mahan K.M."/>
        </authorList>
    </citation>
    <scope>NUCLEOTIDE SEQUENCE</scope>
    <source>
        <strain evidence="3">UTEX B ZZ1240</strain>
    </source>
</reference>
<proteinExistence type="predicted"/>
<evidence type="ECO:0000313" key="3">
    <source>
        <dbReference type="EMBL" id="KAG5176096.1"/>
    </source>
</evidence>
<protein>
    <recommendedName>
        <fullName evidence="2">ATPase domain-containing protein</fullName>
    </recommendedName>
</protein>
<evidence type="ECO:0000256" key="1">
    <source>
        <dbReference type="SAM" id="MobiDB-lite"/>
    </source>
</evidence>
<feature type="domain" description="ATPase" evidence="2">
    <location>
        <begin position="20"/>
        <end position="217"/>
    </location>
</feature>
<sequence length="490" mass="54880">MDNDANSPAIAPNTPFNYSFFGRTEELDRLTKCFELRPCSVKVLLGPPHTGKSTLVQHFLQQWQAAGSNVKYVDCHLTDVGSPKWFANLTSSGLEYLWRPHHMKAPVMFERLRKAWHVKSERPRLKRMWRAALNAGNLYTSGLTLEVDTSSSDGSEWHHIVLVFDRTDELMQLSGTHEDELRLRHLVNYVTAIWQQYGRCHVLIISSNANFLEWLETNGSSCPVVLLQLCIRCSLCLYNWQPTSLLYYRDNVATPMHMAAAAYGWLMSGPTPALIVLNQVCGGNPGTLRNRAEKYHTAENSSWTSALKAVRRDALRKVQRAADGSAGWTARQFADAALALLDSEHHTVTMEYMRDLIGRTTLRALIEAQLLNVRPYSKWTFDIPAEAFSHDATHFAGVDAEEDEATVVTASLPVTLYCMGIIRARLEAEQVQTADAIEGTDRNNENFKAKTGVCQAGGATLSQSTGSEGHLQKENKPSAHSLHLKLERKL</sequence>
<evidence type="ECO:0000259" key="2">
    <source>
        <dbReference type="Pfam" id="PF01637"/>
    </source>
</evidence>
<dbReference type="PANTHER" id="PTHR37096">
    <property type="entry name" value="YALI0E33429P"/>
    <property type="match status" value="1"/>
</dbReference>
<feature type="region of interest" description="Disordered" evidence="1">
    <location>
        <begin position="459"/>
        <end position="490"/>
    </location>
</feature>
<dbReference type="AlphaFoldDB" id="A0A836C996"/>
<dbReference type="Gene3D" id="3.40.50.300">
    <property type="entry name" value="P-loop containing nucleotide triphosphate hydrolases"/>
    <property type="match status" value="1"/>
</dbReference>
<organism evidence="3 4">
    <name type="scientific">Tribonema minus</name>
    <dbReference type="NCBI Taxonomy" id="303371"/>
    <lineage>
        <taxon>Eukaryota</taxon>
        <taxon>Sar</taxon>
        <taxon>Stramenopiles</taxon>
        <taxon>Ochrophyta</taxon>
        <taxon>PX clade</taxon>
        <taxon>Xanthophyceae</taxon>
        <taxon>Tribonematales</taxon>
        <taxon>Tribonemataceae</taxon>
        <taxon>Tribonema</taxon>
    </lineage>
</organism>
<dbReference type="SUPFAM" id="SSF52540">
    <property type="entry name" value="P-loop containing nucleoside triphosphate hydrolases"/>
    <property type="match status" value="1"/>
</dbReference>
<dbReference type="InterPro" id="IPR027417">
    <property type="entry name" value="P-loop_NTPase"/>
</dbReference>
<gene>
    <name evidence="3" type="ORF">JKP88DRAFT_249773</name>
</gene>
<dbReference type="EMBL" id="JAFCMP010000541">
    <property type="protein sequence ID" value="KAG5176096.1"/>
    <property type="molecule type" value="Genomic_DNA"/>
</dbReference>
<name>A0A836C996_9STRA</name>
<dbReference type="InterPro" id="IPR051667">
    <property type="entry name" value="Archaeal_ATPase_domain"/>
</dbReference>
<comment type="caution">
    <text evidence="3">The sequence shown here is derived from an EMBL/GenBank/DDBJ whole genome shotgun (WGS) entry which is preliminary data.</text>
</comment>
<accession>A0A836C996</accession>
<dbReference type="Pfam" id="PF01637">
    <property type="entry name" value="ATPase_2"/>
    <property type="match status" value="1"/>
</dbReference>
<dbReference type="PANTHER" id="PTHR37096:SF1">
    <property type="entry name" value="AAA+ ATPASE DOMAIN-CONTAINING PROTEIN"/>
    <property type="match status" value="1"/>
</dbReference>